<gene>
    <name evidence="8" type="primary">der</name>
    <name evidence="12" type="ORF">SAMN05421742_103124</name>
</gene>
<dbReference type="EMBL" id="FNCV01000003">
    <property type="protein sequence ID" value="SDG88650.1"/>
    <property type="molecule type" value="Genomic_DNA"/>
</dbReference>
<evidence type="ECO:0000256" key="5">
    <source>
        <dbReference type="ARBA" id="ARBA00022741"/>
    </source>
</evidence>
<evidence type="ECO:0000256" key="3">
    <source>
        <dbReference type="ARBA" id="ARBA00022517"/>
    </source>
</evidence>
<dbReference type="STRING" id="83401.SAMN05421742_103124"/>
<dbReference type="InterPro" id="IPR006073">
    <property type="entry name" value="GTP-bd"/>
</dbReference>
<dbReference type="HAMAP" id="MF_00195">
    <property type="entry name" value="GTPase_Der"/>
    <property type="match status" value="1"/>
</dbReference>
<dbReference type="InterPro" id="IPR005225">
    <property type="entry name" value="Small_GTP-bd"/>
</dbReference>
<evidence type="ECO:0000313" key="13">
    <source>
        <dbReference type="Proteomes" id="UP000217076"/>
    </source>
</evidence>
<evidence type="ECO:0000256" key="6">
    <source>
        <dbReference type="ARBA" id="ARBA00023134"/>
    </source>
</evidence>
<proteinExistence type="inferred from homology"/>
<dbReference type="PROSITE" id="PS51712">
    <property type="entry name" value="G_ENGA"/>
    <property type="match status" value="2"/>
</dbReference>
<evidence type="ECO:0000256" key="9">
    <source>
        <dbReference type="PROSITE-ProRule" id="PRU01049"/>
    </source>
</evidence>
<dbReference type="PANTHER" id="PTHR43834:SF6">
    <property type="entry name" value="GTPASE DER"/>
    <property type="match status" value="1"/>
</dbReference>
<dbReference type="CDD" id="cd01895">
    <property type="entry name" value="EngA2"/>
    <property type="match status" value="1"/>
</dbReference>
<evidence type="ECO:0000256" key="8">
    <source>
        <dbReference type="HAMAP-Rule" id="MF_00195"/>
    </source>
</evidence>
<feature type="binding site" evidence="8">
    <location>
        <begin position="119"/>
        <end position="122"/>
    </location>
    <ligand>
        <name>GTP</name>
        <dbReference type="ChEBI" id="CHEBI:37565"/>
        <label>1</label>
    </ligand>
</feature>
<evidence type="ECO:0000256" key="7">
    <source>
        <dbReference type="ARBA" id="ARBA00032345"/>
    </source>
</evidence>
<feature type="domain" description="EngA-type G" evidence="11">
    <location>
        <begin position="221"/>
        <end position="400"/>
    </location>
</feature>
<evidence type="ECO:0000313" key="12">
    <source>
        <dbReference type="EMBL" id="SDG88650.1"/>
    </source>
</evidence>
<feature type="binding site" evidence="8">
    <location>
        <begin position="9"/>
        <end position="16"/>
    </location>
    <ligand>
        <name>GTP</name>
        <dbReference type="ChEBI" id="CHEBI:37565"/>
        <label>1</label>
    </ligand>
</feature>
<dbReference type="RefSeq" id="WP_092616835.1">
    <property type="nucleotide sequence ID" value="NZ_FNCV01000003.1"/>
</dbReference>
<keyword evidence="5 8" id="KW-0547">Nucleotide-binding</keyword>
<evidence type="ECO:0000256" key="1">
    <source>
        <dbReference type="ARBA" id="ARBA00008279"/>
    </source>
</evidence>
<evidence type="ECO:0000259" key="11">
    <source>
        <dbReference type="PROSITE" id="PS51712"/>
    </source>
</evidence>
<dbReference type="PIRSF" id="PIRSF006485">
    <property type="entry name" value="GTP-binding_EngA"/>
    <property type="match status" value="1"/>
</dbReference>
<comment type="similarity">
    <text evidence="1 8 9 10">Belongs to the TRAFAC class TrmE-Era-EngA-EngB-Septin-like GTPase superfamily. EngA (Der) GTPase family.</text>
</comment>
<dbReference type="Pfam" id="PF14714">
    <property type="entry name" value="KH_dom-like"/>
    <property type="match status" value="1"/>
</dbReference>
<keyword evidence="3 8" id="KW-0690">Ribosome biogenesis</keyword>
<organism evidence="12 13">
    <name type="scientific">Roseospirillum parvum</name>
    <dbReference type="NCBI Taxonomy" id="83401"/>
    <lineage>
        <taxon>Bacteria</taxon>
        <taxon>Pseudomonadati</taxon>
        <taxon>Pseudomonadota</taxon>
        <taxon>Alphaproteobacteria</taxon>
        <taxon>Rhodospirillales</taxon>
        <taxon>Rhodospirillaceae</taxon>
        <taxon>Roseospirillum</taxon>
    </lineage>
</organism>
<dbReference type="AlphaFoldDB" id="A0A1G7XY58"/>
<dbReference type="InterPro" id="IPR016484">
    <property type="entry name" value="GTPase_Der"/>
</dbReference>
<feature type="binding site" evidence="8">
    <location>
        <begin position="343"/>
        <end position="346"/>
    </location>
    <ligand>
        <name>GTP</name>
        <dbReference type="ChEBI" id="CHEBI:37565"/>
        <label>2</label>
    </ligand>
</feature>
<dbReference type="SMART" id="SM00382">
    <property type="entry name" value="AAA"/>
    <property type="match status" value="2"/>
</dbReference>
<dbReference type="InterPro" id="IPR015946">
    <property type="entry name" value="KH_dom-like_a/b"/>
</dbReference>
<dbReference type="NCBIfam" id="TIGR00231">
    <property type="entry name" value="small_GTP"/>
    <property type="match status" value="2"/>
</dbReference>
<feature type="binding site" evidence="8">
    <location>
        <begin position="227"/>
        <end position="234"/>
    </location>
    <ligand>
        <name>GTP</name>
        <dbReference type="ChEBI" id="CHEBI:37565"/>
        <label>2</label>
    </ligand>
</feature>
<accession>A0A1G7XY58</accession>
<dbReference type="NCBIfam" id="TIGR03594">
    <property type="entry name" value="GTPase_EngA"/>
    <property type="match status" value="1"/>
</dbReference>
<evidence type="ECO:0000256" key="2">
    <source>
        <dbReference type="ARBA" id="ARBA00020953"/>
    </source>
</evidence>
<dbReference type="OrthoDB" id="9805918at2"/>
<comment type="subunit">
    <text evidence="8">Associates with the 50S ribosomal subunit.</text>
</comment>
<dbReference type="CDD" id="cd01894">
    <property type="entry name" value="EngA1"/>
    <property type="match status" value="1"/>
</dbReference>
<keyword evidence="13" id="KW-1185">Reference proteome</keyword>
<protein>
    <recommendedName>
        <fullName evidence="2 8">GTPase Der</fullName>
    </recommendedName>
    <alternativeName>
        <fullName evidence="7 8">GTP-binding protein EngA</fullName>
    </alternativeName>
</protein>
<dbReference type="Pfam" id="PF01926">
    <property type="entry name" value="MMR_HSR1"/>
    <property type="match status" value="2"/>
</dbReference>
<feature type="binding site" evidence="8">
    <location>
        <begin position="274"/>
        <end position="278"/>
    </location>
    <ligand>
        <name>GTP</name>
        <dbReference type="ChEBI" id="CHEBI:37565"/>
        <label>2</label>
    </ligand>
</feature>
<dbReference type="FunFam" id="3.30.300.20:FF:000004">
    <property type="entry name" value="GTPase Der"/>
    <property type="match status" value="1"/>
</dbReference>
<dbReference type="GO" id="GO:0005525">
    <property type="term" value="F:GTP binding"/>
    <property type="evidence" value="ECO:0007669"/>
    <property type="project" value="UniProtKB-UniRule"/>
</dbReference>
<reference evidence="13" key="1">
    <citation type="submission" date="2016-10" db="EMBL/GenBank/DDBJ databases">
        <authorList>
            <person name="Varghese N."/>
            <person name="Submissions S."/>
        </authorList>
    </citation>
    <scope>NUCLEOTIDE SEQUENCE [LARGE SCALE GENOMIC DNA]</scope>
    <source>
        <strain evidence="13">930I</strain>
    </source>
</reference>
<dbReference type="InterPro" id="IPR027417">
    <property type="entry name" value="P-loop_NTPase"/>
</dbReference>
<comment type="function">
    <text evidence="8 10">GTPase that plays an essential role in the late steps of ribosome biogenesis.</text>
</comment>
<dbReference type="InterPro" id="IPR031166">
    <property type="entry name" value="G_ENGA"/>
</dbReference>
<feature type="binding site" evidence="8">
    <location>
        <begin position="56"/>
        <end position="60"/>
    </location>
    <ligand>
        <name>GTP</name>
        <dbReference type="ChEBI" id="CHEBI:37565"/>
        <label>1</label>
    </ligand>
</feature>
<dbReference type="Gene3D" id="3.30.300.20">
    <property type="match status" value="1"/>
</dbReference>
<dbReference type="Gene3D" id="3.40.50.300">
    <property type="entry name" value="P-loop containing nucleotide triphosphate hydrolases"/>
    <property type="match status" value="2"/>
</dbReference>
<dbReference type="GO" id="GO:0042254">
    <property type="term" value="P:ribosome biogenesis"/>
    <property type="evidence" value="ECO:0007669"/>
    <property type="project" value="UniProtKB-KW"/>
</dbReference>
<evidence type="ECO:0000256" key="4">
    <source>
        <dbReference type="ARBA" id="ARBA00022737"/>
    </source>
</evidence>
<dbReference type="PRINTS" id="PR00326">
    <property type="entry name" value="GTP1OBG"/>
</dbReference>
<keyword evidence="6 8" id="KW-0342">GTP-binding</keyword>
<dbReference type="Proteomes" id="UP000217076">
    <property type="component" value="Unassembled WGS sequence"/>
</dbReference>
<dbReference type="InterPro" id="IPR003593">
    <property type="entry name" value="AAA+_ATPase"/>
</dbReference>
<sequence>MTLTVAIIGRPNVGKSTLFNRLAGRRLAIVHDLPGVTRDIREAPASLAGVPFRLLDTAGLEDASDDSLPGRMRRQTEAALAGCDVALMLIDARAGVTPLDAQFADLLRKGPTPVILVANKCEGNAGRPGLYESYSMGLGDPVPVSAEHGEGLGDLFDALRPHFEAAGVLDADGRLTEAAESITAEAAGDLDPEWDEEELESLEVDLEEDEIAPVIDPERPIQLAIVGRPNTGKSTLVNSLLGRERMLTGPEAGVTRDAIEVDWSFEGRRFRLVDTAGLRRKARIEDPVEKLSAADTLNAIRLAEVVVLLLDGSQGVGGVLDKQELTIARRVIEEGRALVIAVNKWDIADDRETVLRRLSDRLETSLTQVKGIPTVSVSALTGKGLDKLMRRVLDIHAQWNRRLPTGRLNRWLEGMLSHHPPPMGRLGRRVRLRFITQPKARPPTFALFTSRPEDLPDSYSRFLINGLREDFGLVGVPIRLWLRRRRNPYADGGR</sequence>
<keyword evidence="4 10" id="KW-0677">Repeat</keyword>
<dbReference type="InterPro" id="IPR032859">
    <property type="entry name" value="KH_dom-like"/>
</dbReference>
<dbReference type="PANTHER" id="PTHR43834">
    <property type="entry name" value="GTPASE DER"/>
    <property type="match status" value="1"/>
</dbReference>
<dbReference type="SUPFAM" id="SSF52540">
    <property type="entry name" value="P-loop containing nucleoside triphosphate hydrolases"/>
    <property type="match status" value="2"/>
</dbReference>
<feature type="domain" description="EngA-type G" evidence="11">
    <location>
        <begin position="3"/>
        <end position="167"/>
    </location>
</feature>
<evidence type="ECO:0000256" key="10">
    <source>
        <dbReference type="RuleBase" id="RU004481"/>
    </source>
</evidence>
<name>A0A1G7XY58_9PROT</name>